<dbReference type="EMBL" id="JADBEF010000001">
    <property type="protein sequence ID" value="MBE1560938.1"/>
    <property type="molecule type" value="Genomic_DNA"/>
</dbReference>
<protein>
    <recommendedName>
        <fullName evidence="3">GNAT family N-acetyltransferase</fullName>
    </recommendedName>
</protein>
<reference evidence="1 2" key="1">
    <citation type="submission" date="2020-10" db="EMBL/GenBank/DDBJ databases">
        <title>Sequencing the genomes of 1000 actinobacteria strains.</title>
        <authorList>
            <person name="Klenk H.-P."/>
        </authorList>
    </citation>
    <scope>NUCLEOTIDE SEQUENCE [LARGE SCALE GENOMIC DNA]</scope>
    <source>
        <strain evidence="1 2">DSM 43748</strain>
    </source>
</reference>
<dbReference type="Proteomes" id="UP000661607">
    <property type="component" value="Unassembled WGS sequence"/>
</dbReference>
<organism evidence="1 2">
    <name type="scientific">Nonomuraea africana</name>
    <dbReference type="NCBI Taxonomy" id="46171"/>
    <lineage>
        <taxon>Bacteria</taxon>
        <taxon>Bacillati</taxon>
        <taxon>Actinomycetota</taxon>
        <taxon>Actinomycetes</taxon>
        <taxon>Streptosporangiales</taxon>
        <taxon>Streptosporangiaceae</taxon>
        <taxon>Nonomuraea</taxon>
    </lineage>
</organism>
<keyword evidence="2" id="KW-1185">Reference proteome</keyword>
<dbReference type="RefSeq" id="WP_225960921.1">
    <property type="nucleotide sequence ID" value="NZ_BAAASY010000014.1"/>
</dbReference>
<evidence type="ECO:0000313" key="1">
    <source>
        <dbReference type="EMBL" id="MBE1560938.1"/>
    </source>
</evidence>
<comment type="caution">
    <text evidence="1">The sequence shown here is derived from an EMBL/GenBank/DDBJ whole genome shotgun (WGS) entry which is preliminary data.</text>
</comment>
<evidence type="ECO:0000313" key="2">
    <source>
        <dbReference type="Proteomes" id="UP000661607"/>
    </source>
</evidence>
<accession>A0ABR9KH18</accession>
<gene>
    <name evidence="1" type="ORF">H4W81_003717</name>
</gene>
<sequence>MNVESVEWDDPAAEALREAMSREMDERYADMAGFDFPEGFSVARDSVVYTGVAVTEEGAAVGHVALRRIGGSWRSSACTSPPVTGAAAWPSRCWRRPRTPR</sequence>
<name>A0ABR9KH18_9ACTN</name>
<proteinExistence type="predicted"/>
<evidence type="ECO:0008006" key="3">
    <source>
        <dbReference type="Google" id="ProtNLM"/>
    </source>
</evidence>